<evidence type="ECO:0000256" key="4">
    <source>
        <dbReference type="ARBA" id="ARBA00022917"/>
    </source>
</evidence>
<keyword evidence="4 6" id="KW-0648">Protein biosynthesis</keyword>
<dbReference type="GO" id="GO:0005829">
    <property type="term" value="C:cytosol"/>
    <property type="evidence" value="ECO:0007669"/>
    <property type="project" value="GOC"/>
</dbReference>
<evidence type="ECO:0000313" key="10">
    <source>
        <dbReference type="Proteomes" id="UP000228987"/>
    </source>
</evidence>
<accession>A0A2A5CA69</accession>
<organism evidence="9 10">
    <name type="scientific">SAR86 cluster bacterium</name>
    <dbReference type="NCBI Taxonomy" id="2030880"/>
    <lineage>
        <taxon>Bacteria</taxon>
        <taxon>Pseudomonadati</taxon>
        <taxon>Pseudomonadota</taxon>
        <taxon>Gammaproteobacteria</taxon>
        <taxon>SAR86 cluster</taxon>
    </lineage>
</organism>
<gene>
    <name evidence="6" type="primary">frr</name>
    <name evidence="9" type="ORF">COA71_11045</name>
</gene>
<dbReference type="PANTHER" id="PTHR20982:SF3">
    <property type="entry name" value="MITOCHONDRIAL RIBOSOME RECYCLING FACTOR PSEUDO 1"/>
    <property type="match status" value="1"/>
</dbReference>
<proteinExistence type="inferred from homology"/>
<dbReference type="CDD" id="cd00520">
    <property type="entry name" value="RRF"/>
    <property type="match status" value="1"/>
</dbReference>
<dbReference type="HAMAP" id="MF_00040">
    <property type="entry name" value="RRF"/>
    <property type="match status" value="1"/>
</dbReference>
<feature type="domain" description="Ribosome recycling factor" evidence="8">
    <location>
        <begin position="21"/>
        <end position="183"/>
    </location>
</feature>
<dbReference type="FunFam" id="3.30.1360.40:FF:000001">
    <property type="entry name" value="Ribosome-recycling factor"/>
    <property type="match status" value="1"/>
</dbReference>
<evidence type="ECO:0000256" key="6">
    <source>
        <dbReference type="HAMAP-Rule" id="MF_00040"/>
    </source>
</evidence>
<dbReference type="AlphaFoldDB" id="A0A2A5CA69"/>
<dbReference type="InterPro" id="IPR036191">
    <property type="entry name" value="RRF_sf"/>
</dbReference>
<evidence type="ECO:0000256" key="7">
    <source>
        <dbReference type="SAM" id="Coils"/>
    </source>
</evidence>
<dbReference type="InterPro" id="IPR023584">
    <property type="entry name" value="Ribosome_recyc_fac_dom"/>
</dbReference>
<comment type="caution">
    <text evidence="9">The sequence shown here is derived from an EMBL/GenBank/DDBJ whole genome shotgun (WGS) entry which is preliminary data.</text>
</comment>
<evidence type="ECO:0000313" key="9">
    <source>
        <dbReference type="EMBL" id="PCJ40388.1"/>
    </source>
</evidence>
<evidence type="ECO:0000256" key="3">
    <source>
        <dbReference type="ARBA" id="ARBA00022490"/>
    </source>
</evidence>
<comment type="similarity">
    <text evidence="2 6">Belongs to the RRF family.</text>
</comment>
<dbReference type="Gene3D" id="1.10.132.20">
    <property type="entry name" value="Ribosome-recycling factor"/>
    <property type="match status" value="1"/>
</dbReference>
<keyword evidence="3 6" id="KW-0963">Cytoplasm</keyword>
<reference evidence="10" key="1">
    <citation type="submission" date="2017-08" db="EMBL/GenBank/DDBJ databases">
        <title>A dynamic microbial community with high functional redundancy inhabits the cold, oxic subseafloor aquifer.</title>
        <authorList>
            <person name="Tully B.J."/>
            <person name="Wheat C.G."/>
            <person name="Glazer B.T."/>
            <person name="Huber J.A."/>
        </authorList>
    </citation>
    <scope>NUCLEOTIDE SEQUENCE [LARGE SCALE GENOMIC DNA]</scope>
</reference>
<dbReference type="Pfam" id="PF01765">
    <property type="entry name" value="RRF"/>
    <property type="match status" value="1"/>
</dbReference>
<protein>
    <recommendedName>
        <fullName evidence="6">Ribosome-recycling factor</fullName>
        <shortName evidence="6">RRF</shortName>
    </recommendedName>
    <alternativeName>
        <fullName evidence="6">Ribosome-releasing factor</fullName>
    </alternativeName>
</protein>
<dbReference type="Gene3D" id="3.30.1360.40">
    <property type="match status" value="1"/>
</dbReference>
<feature type="coiled-coil region" evidence="7">
    <location>
        <begin position="132"/>
        <end position="166"/>
    </location>
</feature>
<comment type="subcellular location">
    <subcellularLocation>
        <location evidence="1 6">Cytoplasm</location>
    </subcellularLocation>
</comment>
<dbReference type="EMBL" id="NVWI01000009">
    <property type="protein sequence ID" value="PCJ40388.1"/>
    <property type="molecule type" value="Genomic_DNA"/>
</dbReference>
<dbReference type="GO" id="GO:0043023">
    <property type="term" value="F:ribosomal large subunit binding"/>
    <property type="evidence" value="ECO:0007669"/>
    <property type="project" value="TreeGrafter"/>
</dbReference>
<name>A0A2A5CA69_9GAMM</name>
<dbReference type="PANTHER" id="PTHR20982">
    <property type="entry name" value="RIBOSOME RECYCLING FACTOR"/>
    <property type="match status" value="1"/>
</dbReference>
<dbReference type="SUPFAM" id="SSF55194">
    <property type="entry name" value="Ribosome recycling factor, RRF"/>
    <property type="match status" value="1"/>
</dbReference>
<comment type="function">
    <text evidence="5 6">Responsible for the release of ribosomes from messenger RNA at the termination of protein biosynthesis. May increase the efficiency of translation by recycling ribosomes from one round of translation to another.</text>
</comment>
<evidence type="ECO:0000259" key="8">
    <source>
        <dbReference type="Pfam" id="PF01765"/>
    </source>
</evidence>
<evidence type="ECO:0000256" key="2">
    <source>
        <dbReference type="ARBA" id="ARBA00005912"/>
    </source>
</evidence>
<dbReference type="Proteomes" id="UP000228987">
    <property type="component" value="Unassembled WGS sequence"/>
</dbReference>
<dbReference type="GO" id="GO:0002184">
    <property type="term" value="P:cytoplasmic translational termination"/>
    <property type="evidence" value="ECO:0007669"/>
    <property type="project" value="TreeGrafter"/>
</dbReference>
<evidence type="ECO:0000256" key="5">
    <source>
        <dbReference type="ARBA" id="ARBA00025050"/>
    </source>
</evidence>
<dbReference type="InterPro" id="IPR002661">
    <property type="entry name" value="Ribosome_recyc_fac"/>
</dbReference>
<sequence>MIEEILLDAEERMEKSLSSLDSAFNKIRTGRAHPNILDNVHVDYYGSDTPIQQVANVTVEDARSLLVTPWEKNMLGAIEKAIMSADLGLNPSNNGDVIRVPMPALTEETRKEYTKQAKHEAENSRVALRNIRRDANQHVKDLLKEKEISEDDERKAEQNIQKLTDSSIAKVEEKFSAKEVDLLAI</sequence>
<evidence type="ECO:0000256" key="1">
    <source>
        <dbReference type="ARBA" id="ARBA00004496"/>
    </source>
</evidence>
<dbReference type="FunFam" id="1.10.132.20:FF:000001">
    <property type="entry name" value="Ribosome-recycling factor"/>
    <property type="match status" value="1"/>
</dbReference>
<keyword evidence="7" id="KW-0175">Coiled coil</keyword>
<dbReference type="NCBIfam" id="TIGR00496">
    <property type="entry name" value="frr"/>
    <property type="match status" value="1"/>
</dbReference>